<evidence type="ECO:0000313" key="4">
    <source>
        <dbReference type="Proteomes" id="UP000316181"/>
    </source>
</evidence>
<organism evidence="3 4">
    <name type="scientific">Rarobacter incanus</name>
    <dbReference type="NCBI Taxonomy" id="153494"/>
    <lineage>
        <taxon>Bacteria</taxon>
        <taxon>Bacillati</taxon>
        <taxon>Actinomycetota</taxon>
        <taxon>Actinomycetes</taxon>
        <taxon>Micrococcales</taxon>
        <taxon>Rarobacteraceae</taxon>
        <taxon>Rarobacter</taxon>
    </lineage>
</organism>
<evidence type="ECO:0000256" key="1">
    <source>
        <dbReference type="SAM" id="MobiDB-lite"/>
    </source>
</evidence>
<gene>
    <name evidence="3" type="ORF">FB389_0632</name>
</gene>
<evidence type="ECO:0000313" key="3">
    <source>
        <dbReference type="EMBL" id="TQK75988.1"/>
    </source>
</evidence>
<keyword evidence="2" id="KW-1133">Transmembrane helix</keyword>
<dbReference type="Proteomes" id="UP000316181">
    <property type="component" value="Unassembled WGS sequence"/>
</dbReference>
<sequence length="193" mass="19705">MAAGAVAGCGGRVRRAFGVAAGAVAASRAVDVGPTVMSALGIRLAGMRRYGTAFVRLRVEATRNLVLFAGLMLGALAVMGLLTMHASPQAAAASSLTGMTVAASHHGVGAGEGMQTGNDAPGHVCGNCTVRESAQVGGCVQTASTPAPVHVAPPREFRLRFYEPRPVADTRGRGEQQPDRQAPDLADLCISRT</sequence>
<feature type="compositionally biased region" description="Basic and acidic residues" evidence="1">
    <location>
        <begin position="165"/>
        <end position="182"/>
    </location>
</feature>
<keyword evidence="2" id="KW-0812">Transmembrane</keyword>
<feature type="transmembrane region" description="Helical" evidence="2">
    <location>
        <begin position="65"/>
        <end position="86"/>
    </location>
</feature>
<proteinExistence type="predicted"/>
<keyword evidence="2" id="KW-0472">Membrane</keyword>
<dbReference type="AlphaFoldDB" id="A0A542SN35"/>
<name>A0A542SN35_9MICO</name>
<evidence type="ECO:0000256" key="2">
    <source>
        <dbReference type="SAM" id="Phobius"/>
    </source>
</evidence>
<comment type="caution">
    <text evidence="3">The sequence shown here is derived from an EMBL/GenBank/DDBJ whole genome shotgun (WGS) entry which is preliminary data.</text>
</comment>
<protein>
    <recommendedName>
        <fullName evidence="5">DUF2946 domain-containing protein</fullName>
    </recommendedName>
</protein>
<dbReference type="EMBL" id="VFNV01000001">
    <property type="protein sequence ID" value="TQK75988.1"/>
    <property type="molecule type" value="Genomic_DNA"/>
</dbReference>
<keyword evidence="4" id="KW-1185">Reference proteome</keyword>
<evidence type="ECO:0008006" key="5">
    <source>
        <dbReference type="Google" id="ProtNLM"/>
    </source>
</evidence>
<reference evidence="3 4" key="1">
    <citation type="submission" date="2019-06" db="EMBL/GenBank/DDBJ databases">
        <title>Sequencing the genomes of 1000 actinobacteria strains.</title>
        <authorList>
            <person name="Klenk H.-P."/>
        </authorList>
    </citation>
    <scope>NUCLEOTIDE SEQUENCE [LARGE SCALE GENOMIC DNA]</scope>
    <source>
        <strain evidence="3 4">DSM 10596</strain>
    </source>
</reference>
<feature type="region of interest" description="Disordered" evidence="1">
    <location>
        <begin position="165"/>
        <end position="193"/>
    </location>
</feature>
<accession>A0A542SN35</accession>